<proteinExistence type="predicted"/>
<dbReference type="Proteomes" id="UP000273443">
    <property type="component" value="Chromosome"/>
</dbReference>
<dbReference type="EMBL" id="CP033235">
    <property type="protein sequence ID" value="AZF68864.1"/>
    <property type="molecule type" value="Genomic_DNA"/>
</dbReference>
<dbReference type="OrthoDB" id="304253at2157"/>
<evidence type="ECO:0000313" key="21">
    <source>
        <dbReference type="Proteomes" id="UP000273194"/>
    </source>
</evidence>
<dbReference type="NCBIfam" id="TIGR00249">
    <property type="entry name" value="sixA"/>
    <property type="match status" value="1"/>
</dbReference>
<dbReference type="InterPro" id="IPR029033">
    <property type="entry name" value="His_PPase_superfam"/>
</dbReference>
<gene>
    <name evidence="3" type="primary">sixA</name>
    <name evidence="13" type="ORF">HFC64_00930</name>
    <name evidence="14" type="ORF">SSOP1_1225</name>
    <name evidence="5" type="ORF">SULA_2194</name>
    <name evidence="3" type="ORF">SULB_2195</name>
    <name evidence="4" type="ORF">SULC_2193</name>
    <name evidence="6" type="ORF">SULG_11080</name>
    <name evidence="7" type="ORF">SULH_11080</name>
    <name evidence="8" type="ORF">SULI_11080</name>
    <name evidence="9" type="ORF">SULM_11070</name>
    <name evidence="10" type="ORF">SULN_11070</name>
    <name evidence="11" type="ORF">SULO_11080</name>
    <name evidence="12" type="ORF">SULZ_11015</name>
</gene>
<dbReference type="RefSeq" id="WP_009992806.1">
    <property type="nucleotide sequence ID" value="NZ_CP011055.2"/>
</dbReference>
<dbReference type="KEGG" id="ssoa:SULA_2194"/>
<evidence type="ECO:0000313" key="23">
    <source>
        <dbReference type="Proteomes" id="UP000275843"/>
    </source>
</evidence>
<dbReference type="Proteomes" id="UP000269431">
    <property type="component" value="Chromosome"/>
</dbReference>
<dbReference type="GO" id="GO:0101006">
    <property type="term" value="F:protein histidine phosphatase activity"/>
    <property type="evidence" value="ECO:0007669"/>
    <property type="project" value="InterPro"/>
</dbReference>
<dbReference type="EMBL" id="CP011056">
    <property type="protein sequence ID" value="AKA77078.1"/>
    <property type="molecule type" value="Genomic_DNA"/>
</dbReference>
<keyword evidence="1" id="KW-0378">Hydrolase</keyword>
<dbReference type="EMBL" id="LT549890">
    <property type="protein sequence ID" value="SAI84779.1"/>
    <property type="molecule type" value="Genomic_DNA"/>
</dbReference>
<evidence type="ECO:0000313" key="16">
    <source>
        <dbReference type="Proteomes" id="UP000033085"/>
    </source>
</evidence>
<evidence type="ECO:0000313" key="9">
    <source>
        <dbReference type="EMBL" id="AZF76727.1"/>
    </source>
</evidence>
<dbReference type="Proteomes" id="UP000033057">
    <property type="component" value="Chromosome"/>
</dbReference>
<dbReference type="EMBL" id="CP050869">
    <property type="protein sequence ID" value="QPG48744.1"/>
    <property type="molecule type" value="Genomic_DNA"/>
</dbReference>
<evidence type="ECO:0000313" key="26">
    <source>
        <dbReference type="Proteomes" id="UP000594632"/>
    </source>
</evidence>
<reference evidence="14" key="3">
    <citation type="submission" date="2016-04" db="EMBL/GenBank/DDBJ databases">
        <authorList>
            <person name="Evans L.H."/>
            <person name="Alamgir A."/>
            <person name="Owens N."/>
            <person name="Weber N.D."/>
            <person name="Virtaneva K."/>
            <person name="Barbian K."/>
            <person name="Babar A."/>
            <person name="Rosenke K."/>
        </authorList>
    </citation>
    <scope>NUCLEOTIDE SEQUENCE</scope>
    <source>
        <strain evidence="14">P1</strain>
    </source>
</reference>
<dbReference type="Proteomes" id="UP000594632">
    <property type="component" value="Chromosome"/>
</dbReference>
<dbReference type="SMART" id="SM00855">
    <property type="entry name" value="PGAM"/>
    <property type="match status" value="1"/>
</dbReference>
<feature type="binding site" evidence="2">
    <location>
        <position position="58"/>
    </location>
    <ligand>
        <name>substrate</name>
    </ligand>
</feature>
<dbReference type="Proteomes" id="UP000267993">
    <property type="component" value="Chromosome"/>
</dbReference>
<evidence type="ECO:0000313" key="4">
    <source>
        <dbReference type="EMBL" id="AKA77078.1"/>
    </source>
</evidence>
<dbReference type="Gene3D" id="3.40.50.1240">
    <property type="entry name" value="Phosphoglycerate mutase-like"/>
    <property type="match status" value="1"/>
</dbReference>
<dbReference type="SUPFAM" id="SSF53254">
    <property type="entry name" value="Phosphoglycerate mutase-like"/>
    <property type="match status" value="1"/>
</dbReference>
<name>A0A0E3ME83_SACSO</name>
<protein>
    <submittedName>
        <fullName evidence="3 14">Phosphohistidine phosphatase</fullName>
    </submittedName>
</protein>
<dbReference type="EMBL" id="CP033236">
    <property type="protein sequence ID" value="AZF71484.1"/>
    <property type="molecule type" value="Genomic_DNA"/>
</dbReference>
<dbReference type="InterPro" id="IPR051021">
    <property type="entry name" value="Mito_Ser/Thr_phosphatase"/>
</dbReference>
<evidence type="ECO:0000313" key="11">
    <source>
        <dbReference type="EMBL" id="AZF81939.1"/>
    </source>
</evidence>
<dbReference type="GO" id="GO:0005737">
    <property type="term" value="C:cytoplasm"/>
    <property type="evidence" value="ECO:0007669"/>
    <property type="project" value="InterPro"/>
</dbReference>
<evidence type="ECO:0000313" key="5">
    <source>
        <dbReference type="EMBL" id="AKA79770.1"/>
    </source>
</evidence>
<evidence type="ECO:0000313" key="17">
    <source>
        <dbReference type="Proteomes" id="UP000033106"/>
    </source>
</evidence>
<dbReference type="EMBL" id="CP033237">
    <property type="protein sequence ID" value="AZF74104.1"/>
    <property type="molecule type" value="Genomic_DNA"/>
</dbReference>
<dbReference type="EMBL" id="CP011055">
    <property type="protein sequence ID" value="AKA74382.1"/>
    <property type="molecule type" value="Genomic_DNA"/>
</dbReference>
<evidence type="ECO:0000313" key="15">
    <source>
        <dbReference type="Proteomes" id="UP000033057"/>
    </source>
</evidence>
<dbReference type="InterPro" id="IPR004449">
    <property type="entry name" value="SixA"/>
</dbReference>
<dbReference type="InterPro" id="IPR013078">
    <property type="entry name" value="His_Pase_superF_clade-1"/>
</dbReference>
<dbReference type="OMA" id="SQMFWLT"/>
<evidence type="ECO:0000256" key="1">
    <source>
        <dbReference type="ARBA" id="ARBA00022801"/>
    </source>
</evidence>
<evidence type="ECO:0000313" key="12">
    <source>
        <dbReference type="EMBL" id="AZF84511.1"/>
    </source>
</evidence>
<dbReference type="GeneID" id="1454222"/>
<evidence type="ECO:0000313" key="22">
    <source>
        <dbReference type="Proteomes" id="UP000273443"/>
    </source>
</evidence>
<dbReference type="Proteomes" id="UP000033085">
    <property type="component" value="Chromosome"/>
</dbReference>
<evidence type="ECO:0000313" key="20">
    <source>
        <dbReference type="Proteomes" id="UP000269431"/>
    </source>
</evidence>
<evidence type="ECO:0000313" key="18">
    <source>
        <dbReference type="Proteomes" id="UP000076770"/>
    </source>
</evidence>
<evidence type="ECO:0000313" key="14">
    <source>
        <dbReference type="EMBL" id="SAI84779.1"/>
    </source>
</evidence>
<dbReference type="Proteomes" id="UP000278715">
    <property type="component" value="Chromosome"/>
</dbReference>
<dbReference type="Proteomes" id="UP000076770">
    <property type="component" value="Chromosome i"/>
</dbReference>
<evidence type="ECO:0000313" key="10">
    <source>
        <dbReference type="EMBL" id="AZF79335.1"/>
    </source>
</evidence>
<reference evidence="3" key="5">
    <citation type="submission" date="2018-10" db="EMBL/GenBank/DDBJ databases">
        <authorList>
            <person name="McCarthy S."/>
            <person name="Gradnigo J."/>
            <person name="Johnson T."/>
            <person name="Payne S."/>
            <person name="Lipzen A."/>
            <person name="Schackwitz W."/>
            <person name="Martin J."/>
            <person name="Moriyama E."/>
            <person name="Blum P."/>
        </authorList>
    </citation>
    <scope>NUCLEOTIDE SEQUENCE</scope>
    <source>
        <strain evidence="3">SARC-B</strain>
        <strain evidence="4">SARC-C</strain>
        <strain evidence="5">SULA</strain>
    </source>
</reference>
<dbReference type="CDD" id="cd07067">
    <property type="entry name" value="HP_PGM_like"/>
    <property type="match status" value="1"/>
</dbReference>
<dbReference type="Pfam" id="PF00300">
    <property type="entry name" value="His_Phos_1"/>
    <property type="match status" value="1"/>
</dbReference>
<dbReference type="KEGG" id="ssol:SULB_2195"/>
<dbReference type="Proteomes" id="UP000273194">
    <property type="component" value="Chromosome"/>
</dbReference>
<reference evidence="18" key="2">
    <citation type="submission" date="2016-04" db="EMBL/GenBank/DDBJ databases">
        <authorList>
            <person name="Shah S.A."/>
            <person name="Garrett R.A."/>
        </authorList>
    </citation>
    <scope>NUCLEOTIDE SEQUENCE [LARGE SCALE GENOMIC DNA]</scope>
    <source>
        <strain evidence="18">ATCC 35091 / DSM 1616 / JCM 8930 / NBRC 15331 / P1</strain>
    </source>
</reference>
<dbReference type="Proteomes" id="UP000033106">
    <property type="component" value="Chromosome"/>
</dbReference>
<evidence type="ECO:0000313" key="25">
    <source>
        <dbReference type="Proteomes" id="UP000282269"/>
    </source>
</evidence>
<dbReference type="EMBL" id="CP033240">
    <property type="protein sequence ID" value="AZF81939.1"/>
    <property type="molecule type" value="Genomic_DNA"/>
</dbReference>
<organism evidence="3 16">
    <name type="scientific">Saccharolobus solfataricus</name>
    <name type="common">Sulfolobus solfataricus</name>
    <dbReference type="NCBI Taxonomy" id="2287"/>
    <lineage>
        <taxon>Archaea</taxon>
        <taxon>Thermoproteota</taxon>
        <taxon>Thermoprotei</taxon>
        <taxon>Sulfolobales</taxon>
        <taxon>Sulfolobaceae</taxon>
        <taxon>Saccharolobus</taxon>
    </lineage>
</organism>
<dbReference type="EMBL" id="CP011057">
    <property type="protein sequence ID" value="AKA79770.1"/>
    <property type="molecule type" value="Genomic_DNA"/>
</dbReference>
<reference evidence="13 26" key="6">
    <citation type="journal article" date="2020" name="Nat. Commun.">
        <title>The structures of two archaeal type IV pili illuminate evolutionary relationships.</title>
        <authorList>
            <person name="Wang F."/>
            <person name="Baquero D.P."/>
            <person name="Su Z."/>
            <person name="Beltran L.C."/>
            <person name="Prangishvili D."/>
            <person name="Krupovic M."/>
            <person name="Egelman E.H."/>
        </authorList>
    </citation>
    <scope>NUCLEOTIDE SEQUENCE [LARGE SCALE GENOMIC DNA]</scope>
    <source>
        <strain evidence="13 26">POZ149</strain>
    </source>
</reference>
<reference evidence="15 16" key="1">
    <citation type="journal article" date="2015" name="Genome Announc.">
        <title>Complete Genome Sequence of Sulfolobus solfataricus Strain 98/2 and Evolved Derivatives.</title>
        <authorList>
            <person name="McCarthy S."/>
            <person name="Gradnigo J."/>
            <person name="Johnson T."/>
            <person name="Payne S."/>
            <person name="Lipzen A."/>
            <person name="Martin J."/>
            <person name="Schackwitz W."/>
            <person name="Moriyama E."/>
            <person name="Blum P."/>
        </authorList>
    </citation>
    <scope>NUCLEOTIDE SEQUENCE [LARGE SCALE GENOMIC DNA]</scope>
    <source>
        <strain evidence="15">98/2 SULC</strain>
        <strain evidence="3">SARC-B</strain>
        <strain evidence="4">SARC-C</strain>
        <strain evidence="5 17">SULA</strain>
        <strain evidence="16">SULB</strain>
    </source>
</reference>
<evidence type="ECO:0000313" key="24">
    <source>
        <dbReference type="Proteomes" id="UP000278715"/>
    </source>
</evidence>
<evidence type="ECO:0000313" key="6">
    <source>
        <dbReference type="EMBL" id="AZF68864.1"/>
    </source>
</evidence>
<dbReference type="PANTHER" id="PTHR20935">
    <property type="entry name" value="PHOSPHOGLYCERATE MUTASE-RELATED"/>
    <property type="match status" value="1"/>
</dbReference>
<dbReference type="PATRIC" id="fig|2287.6.peg.2259"/>
<reference evidence="19 20" key="4">
    <citation type="journal article" date="2018" name="Proc. Natl. Acad. Sci. U.S.A.">
        <title>Nonmutational mechanism of inheritance in the Archaeon Sulfolobus solfataricus.</title>
        <authorList>
            <person name="Payne S."/>
            <person name="McCarthy S."/>
            <person name="Johnson T."/>
            <person name="North E."/>
            <person name="Blum P."/>
        </authorList>
    </citation>
    <scope>NUCLEOTIDE SEQUENCE [LARGE SCALE GENOMIC DNA]</scope>
    <source>
        <strain evidence="7 19">SARC-H</strain>
        <strain evidence="8 23">SARC-I</strain>
        <strain evidence="10 24">SARC-N</strain>
        <strain evidence="11 25">SARC-O</strain>
        <strain evidence="12 20">SUL120</strain>
        <strain evidence="6 21">SULG</strain>
        <strain evidence="9 22">SULM</strain>
    </source>
</reference>
<evidence type="ECO:0000313" key="13">
    <source>
        <dbReference type="EMBL" id="QPG48744.1"/>
    </source>
</evidence>
<evidence type="ECO:0000256" key="2">
    <source>
        <dbReference type="PIRSR" id="PIRSR613078-2"/>
    </source>
</evidence>
<evidence type="ECO:0000313" key="7">
    <source>
        <dbReference type="EMBL" id="AZF71484.1"/>
    </source>
</evidence>
<dbReference type="Proteomes" id="UP000275843">
    <property type="component" value="Chromosome"/>
</dbReference>
<dbReference type="Proteomes" id="UP000282269">
    <property type="component" value="Chromosome"/>
</dbReference>
<dbReference type="AlphaFoldDB" id="A0A0E3ME83"/>
<dbReference type="EMBL" id="CP033239">
    <property type="protein sequence ID" value="AZF79335.1"/>
    <property type="molecule type" value="Genomic_DNA"/>
</dbReference>
<dbReference type="GeneID" id="44130127"/>
<dbReference type="KEGG" id="ssof:SULC_2193"/>
<evidence type="ECO:0000313" key="8">
    <source>
        <dbReference type="EMBL" id="AZF74104.1"/>
    </source>
</evidence>
<sequence length="161" mass="18180">MITLILVRHGDAEPQVDGKEDKDRKLVKKGVKQMRRVANFLEELGFNVDRIVSSPYLRAYQSAEVILEELFDDNSEKKVETFDDLTPDKEPSLFLEKLKDFVDNSTILVVGHEPYLSSFVKTISGANVEIKKGGVAVLDYDLKEGRGTLKILLSQKVLKLI</sequence>
<dbReference type="EMBL" id="CP033241">
    <property type="protein sequence ID" value="AZF84511.1"/>
    <property type="molecule type" value="Genomic_DNA"/>
</dbReference>
<evidence type="ECO:0000313" key="19">
    <source>
        <dbReference type="Proteomes" id="UP000267993"/>
    </source>
</evidence>
<dbReference type="EMBL" id="CP033238">
    <property type="protein sequence ID" value="AZF76727.1"/>
    <property type="molecule type" value="Genomic_DNA"/>
</dbReference>
<accession>A0A0E3ME83</accession>
<evidence type="ECO:0000313" key="3">
    <source>
        <dbReference type="EMBL" id="AKA74382.1"/>
    </source>
</evidence>